<feature type="active site" description="Proton acceptor" evidence="4">
    <location>
        <position position="277"/>
    </location>
</feature>
<keyword evidence="1 7" id="KW-0489">Methyltransferase</keyword>
<accession>A0A8K0VUR5</accession>
<dbReference type="InterPro" id="IPR036388">
    <property type="entry name" value="WH-like_DNA-bd_sf"/>
</dbReference>
<feature type="non-terminal residue" evidence="7">
    <location>
        <position position="352"/>
    </location>
</feature>
<evidence type="ECO:0000256" key="3">
    <source>
        <dbReference type="ARBA" id="ARBA00022691"/>
    </source>
</evidence>
<feature type="domain" description="O-methyltransferase dimerisation" evidence="6">
    <location>
        <begin position="24"/>
        <end position="100"/>
    </location>
</feature>
<dbReference type="Gene3D" id="3.40.50.150">
    <property type="entry name" value="Vaccinia Virus protein VP39"/>
    <property type="match status" value="1"/>
</dbReference>
<dbReference type="EMBL" id="JAGMVJ010000019">
    <property type="protein sequence ID" value="KAH7076143.1"/>
    <property type="molecule type" value="Genomic_DNA"/>
</dbReference>
<dbReference type="PANTHER" id="PTHR43712">
    <property type="entry name" value="PUTATIVE (AFU_ORTHOLOGUE AFUA_4G14580)-RELATED"/>
    <property type="match status" value="1"/>
</dbReference>
<name>A0A8K0VUR5_9PLEO</name>
<dbReference type="GO" id="GO:0008171">
    <property type="term" value="F:O-methyltransferase activity"/>
    <property type="evidence" value="ECO:0007669"/>
    <property type="project" value="InterPro"/>
</dbReference>
<dbReference type="InterPro" id="IPR016461">
    <property type="entry name" value="COMT-like"/>
</dbReference>
<gene>
    <name evidence="7" type="ORF">FB567DRAFT_425553</name>
</gene>
<dbReference type="InterPro" id="IPR036390">
    <property type="entry name" value="WH_DNA-bd_sf"/>
</dbReference>
<evidence type="ECO:0000256" key="1">
    <source>
        <dbReference type="ARBA" id="ARBA00022603"/>
    </source>
</evidence>
<protein>
    <submittedName>
        <fullName evidence="7">S-adenosyl-L-methionine-dependent methyltransferase</fullName>
    </submittedName>
</protein>
<dbReference type="AlphaFoldDB" id="A0A8K0VUR5"/>
<dbReference type="OrthoDB" id="1535081at2759"/>
<keyword evidence="8" id="KW-1185">Reference proteome</keyword>
<comment type="caution">
    <text evidence="7">The sequence shown here is derived from an EMBL/GenBank/DDBJ whole genome shotgun (WGS) entry which is preliminary data.</text>
</comment>
<sequence>RSALLQASRKLSEALENPIEKLLRLFLSLYDPIVIRLAVDLNLVDIALGHGGPISLNSLAEKSGAEADLLQRMLRILVPLNIFAEPSPGIYTTTSLAPVFSSASPATSAAIHLTHMYAGIAAIPEYLAENGYKNPTDAHDAPFNLAFDFKGKTYFDLMAQPGNERLADAFNKTMEMNKSQDDAKFINSYPAAERLKQDDPDRVLFVDIGGSLGHQVRKFAETYPSLAGKLVLEDLPEVIEQAIDVPSSITKIGHDFFTPQPASVKHAKAFYLRMILHDWPEKQARSILSHIVDVMADDSVVLIHEVIMPEAGVGHQDATMDWHMFVIGSLERTQKQWTELADSVGLKVNGIW</sequence>
<evidence type="ECO:0000256" key="4">
    <source>
        <dbReference type="PIRSR" id="PIRSR005739-1"/>
    </source>
</evidence>
<dbReference type="GO" id="GO:0046983">
    <property type="term" value="F:protein dimerization activity"/>
    <property type="evidence" value="ECO:0007669"/>
    <property type="project" value="InterPro"/>
</dbReference>
<dbReference type="PANTHER" id="PTHR43712:SF11">
    <property type="entry name" value="O-METHYLTRANSFERASE (AFU_ORTHOLOGUE AFUA_2G17820)-RELATED"/>
    <property type="match status" value="1"/>
</dbReference>
<dbReference type="InterPro" id="IPR029063">
    <property type="entry name" value="SAM-dependent_MTases_sf"/>
</dbReference>
<dbReference type="SUPFAM" id="SSF53335">
    <property type="entry name" value="S-adenosyl-L-methionine-dependent methyltransferases"/>
    <property type="match status" value="1"/>
</dbReference>
<reference evidence="7" key="1">
    <citation type="journal article" date="2021" name="Nat. Commun.">
        <title>Genetic determinants of endophytism in the Arabidopsis root mycobiome.</title>
        <authorList>
            <person name="Mesny F."/>
            <person name="Miyauchi S."/>
            <person name="Thiergart T."/>
            <person name="Pickel B."/>
            <person name="Atanasova L."/>
            <person name="Karlsson M."/>
            <person name="Huettel B."/>
            <person name="Barry K.W."/>
            <person name="Haridas S."/>
            <person name="Chen C."/>
            <person name="Bauer D."/>
            <person name="Andreopoulos W."/>
            <person name="Pangilinan J."/>
            <person name="LaButti K."/>
            <person name="Riley R."/>
            <person name="Lipzen A."/>
            <person name="Clum A."/>
            <person name="Drula E."/>
            <person name="Henrissat B."/>
            <person name="Kohler A."/>
            <person name="Grigoriev I.V."/>
            <person name="Martin F.M."/>
            <person name="Hacquard S."/>
        </authorList>
    </citation>
    <scope>NUCLEOTIDE SEQUENCE</scope>
    <source>
        <strain evidence="7">MPI-SDFR-AT-0120</strain>
    </source>
</reference>
<evidence type="ECO:0000313" key="8">
    <source>
        <dbReference type="Proteomes" id="UP000813461"/>
    </source>
</evidence>
<keyword evidence="3" id="KW-0949">S-adenosyl-L-methionine</keyword>
<dbReference type="PROSITE" id="PS51683">
    <property type="entry name" value="SAM_OMT_II"/>
    <property type="match status" value="1"/>
</dbReference>
<evidence type="ECO:0000256" key="2">
    <source>
        <dbReference type="ARBA" id="ARBA00022679"/>
    </source>
</evidence>
<evidence type="ECO:0000259" key="5">
    <source>
        <dbReference type="Pfam" id="PF00891"/>
    </source>
</evidence>
<dbReference type="Pfam" id="PF00891">
    <property type="entry name" value="Methyltransf_2"/>
    <property type="match status" value="1"/>
</dbReference>
<dbReference type="Pfam" id="PF08100">
    <property type="entry name" value="Dimerisation"/>
    <property type="match status" value="1"/>
</dbReference>
<dbReference type="InterPro" id="IPR001077">
    <property type="entry name" value="COMT_C"/>
</dbReference>
<dbReference type="InterPro" id="IPR012967">
    <property type="entry name" value="COMT_dimerisation"/>
</dbReference>
<evidence type="ECO:0000259" key="6">
    <source>
        <dbReference type="Pfam" id="PF08100"/>
    </source>
</evidence>
<organism evidence="7 8">
    <name type="scientific">Paraphoma chrysanthemicola</name>
    <dbReference type="NCBI Taxonomy" id="798071"/>
    <lineage>
        <taxon>Eukaryota</taxon>
        <taxon>Fungi</taxon>
        <taxon>Dikarya</taxon>
        <taxon>Ascomycota</taxon>
        <taxon>Pezizomycotina</taxon>
        <taxon>Dothideomycetes</taxon>
        <taxon>Pleosporomycetidae</taxon>
        <taxon>Pleosporales</taxon>
        <taxon>Pleosporineae</taxon>
        <taxon>Phaeosphaeriaceae</taxon>
        <taxon>Paraphoma</taxon>
    </lineage>
</organism>
<dbReference type="GO" id="GO:0032259">
    <property type="term" value="P:methylation"/>
    <property type="evidence" value="ECO:0007669"/>
    <property type="project" value="UniProtKB-KW"/>
</dbReference>
<evidence type="ECO:0000313" key="7">
    <source>
        <dbReference type="EMBL" id="KAH7076143.1"/>
    </source>
</evidence>
<feature type="non-terminal residue" evidence="7">
    <location>
        <position position="1"/>
    </location>
</feature>
<dbReference type="PIRSF" id="PIRSF005739">
    <property type="entry name" value="O-mtase"/>
    <property type="match status" value="1"/>
</dbReference>
<dbReference type="SUPFAM" id="SSF46785">
    <property type="entry name" value="Winged helix' DNA-binding domain"/>
    <property type="match status" value="1"/>
</dbReference>
<keyword evidence="2" id="KW-0808">Transferase</keyword>
<proteinExistence type="predicted"/>
<feature type="domain" description="O-methyltransferase C-terminal" evidence="5">
    <location>
        <begin position="204"/>
        <end position="345"/>
    </location>
</feature>
<dbReference type="Gene3D" id="1.10.10.10">
    <property type="entry name" value="Winged helix-like DNA-binding domain superfamily/Winged helix DNA-binding domain"/>
    <property type="match status" value="1"/>
</dbReference>
<dbReference type="Proteomes" id="UP000813461">
    <property type="component" value="Unassembled WGS sequence"/>
</dbReference>